<dbReference type="OrthoDB" id="9810005at2"/>
<name>A0A5E4ZB27_9BURK</name>
<dbReference type="Proteomes" id="UP000406256">
    <property type="component" value="Unassembled WGS sequence"/>
</dbReference>
<feature type="binding site" evidence="1">
    <location>
        <position position="145"/>
    </location>
    <ligand>
        <name>a divalent metal cation</name>
        <dbReference type="ChEBI" id="CHEBI:60240"/>
        <label>2</label>
    </ligand>
</feature>
<dbReference type="InterPro" id="IPR001130">
    <property type="entry name" value="TatD-like"/>
</dbReference>
<dbReference type="PANTHER" id="PTHR46124">
    <property type="entry name" value="D-AMINOACYL-TRNA DEACYLASE"/>
    <property type="match status" value="1"/>
</dbReference>
<dbReference type="EMBL" id="CABPSB010000039">
    <property type="protein sequence ID" value="VVE57373.1"/>
    <property type="molecule type" value="Genomic_DNA"/>
</dbReference>
<dbReference type="NCBIfam" id="NF041926">
    <property type="entry name" value="QatD"/>
    <property type="match status" value="1"/>
</dbReference>
<reference evidence="2 3" key="1">
    <citation type="submission" date="2019-08" db="EMBL/GenBank/DDBJ databases">
        <authorList>
            <person name="Peeters C."/>
        </authorList>
    </citation>
    <scope>NUCLEOTIDE SEQUENCE [LARGE SCALE GENOMIC DNA]</scope>
    <source>
        <strain evidence="2 3">LMG 31108</strain>
    </source>
</reference>
<gene>
    <name evidence="2" type="ORF">PAN31108_05193</name>
</gene>
<keyword evidence="2" id="KW-0378">Hydrolase</keyword>
<dbReference type="RefSeq" id="WP_150671618.1">
    <property type="nucleotide sequence ID" value="NZ_CABPSB010000039.1"/>
</dbReference>
<evidence type="ECO:0000313" key="3">
    <source>
        <dbReference type="Proteomes" id="UP000406256"/>
    </source>
</evidence>
<dbReference type="CDD" id="cd01310">
    <property type="entry name" value="TatD_DNAse"/>
    <property type="match status" value="1"/>
</dbReference>
<dbReference type="PIRSF" id="PIRSF005902">
    <property type="entry name" value="DNase_TatD"/>
    <property type="match status" value="1"/>
</dbReference>
<proteinExistence type="predicted"/>
<feature type="binding site" evidence="1">
    <location>
        <position position="121"/>
    </location>
    <ligand>
        <name>a divalent metal cation</name>
        <dbReference type="ChEBI" id="CHEBI:60240"/>
        <label>2</label>
    </ligand>
</feature>
<dbReference type="Pfam" id="PF01026">
    <property type="entry name" value="TatD_DNase"/>
    <property type="match status" value="1"/>
</dbReference>
<keyword evidence="1" id="KW-0479">Metal-binding</keyword>
<feature type="binding site" evidence="1">
    <location>
        <position position="83"/>
    </location>
    <ligand>
        <name>a divalent metal cation</name>
        <dbReference type="ChEBI" id="CHEBI:60240"/>
        <label>1</label>
    </ligand>
</feature>
<dbReference type="PANTHER" id="PTHR46124:SF2">
    <property type="entry name" value="D-AMINOACYL-TRNA DEACYLASE"/>
    <property type="match status" value="1"/>
</dbReference>
<feature type="binding site" evidence="1">
    <location>
        <position position="6"/>
    </location>
    <ligand>
        <name>a divalent metal cation</name>
        <dbReference type="ChEBI" id="CHEBI:60240"/>
        <label>1</label>
    </ligand>
</feature>
<evidence type="ECO:0000313" key="2">
    <source>
        <dbReference type="EMBL" id="VVE57373.1"/>
    </source>
</evidence>
<accession>A0A5E4ZB27</accession>
<protein>
    <submittedName>
        <fullName evidence="2">Hydrolase TatD</fullName>
    </submittedName>
</protein>
<dbReference type="GO" id="GO:0016788">
    <property type="term" value="F:hydrolase activity, acting on ester bonds"/>
    <property type="evidence" value="ECO:0007669"/>
    <property type="project" value="InterPro"/>
</dbReference>
<keyword evidence="3" id="KW-1185">Reference proteome</keyword>
<sequence length="245" mass="27135">MDLHCHLDLYPDALKLLPEVARRNRFTLVVTTSPRAWLATSRVFAGQDNVKVALGLHPEIAERKSSERDLLVSNVARAPFIGEVGLDGSPRFRSSLRLQREIFDSVIAECERHGGRVVSVHSRGAVTEVLDILEKRPTAGKVILHWFSGTARELQRAIDLGCWFSVGPAMLVGAKGRDLLSRMPVERVLPETDGPFATIDKRSLMPWQAVDIVPVLVQLWGKSPAAVDAQLTTNLSELLEPLMSY</sequence>
<evidence type="ECO:0000256" key="1">
    <source>
        <dbReference type="PIRSR" id="PIRSR005902-1"/>
    </source>
</evidence>
<dbReference type="InterPro" id="IPR032466">
    <property type="entry name" value="Metal_Hydrolase"/>
</dbReference>
<dbReference type="GO" id="GO:0046872">
    <property type="term" value="F:metal ion binding"/>
    <property type="evidence" value="ECO:0007669"/>
    <property type="project" value="UniProtKB-KW"/>
</dbReference>
<feature type="binding site" evidence="1">
    <location>
        <position position="193"/>
    </location>
    <ligand>
        <name>a divalent metal cation</name>
        <dbReference type="ChEBI" id="CHEBI:60240"/>
        <label>1</label>
    </ligand>
</feature>
<dbReference type="SUPFAM" id="SSF51556">
    <property type="entry name" value="Metallo-dependent hydrolases"/>
    <property type="match status" value="1"/>
</dbReference>
<organism evidence="2 3">
    <name type="scientific">Pandoraea anhela</name>
    <dbReference type="NCBI Taxonomy" id="2508295"/>
    <lineage>
        <taxon>Bacteria</taxon>
        <taxon>Pseudomonadati</taxon>
        <taxon>Pseudomonadota</taxon>
        <taxon>Betaproteobacteria</taxon>
        <taxon>Burkholderiales</taxon>
        <taxon>Burkholderiaceae</taxon>
        <taxon>Pandoraea</taxon>
    </lineage>
</organism>
<feature type="binding site" evidence="1">
    <location>
        <position position="4"/>
    </location>
    <ligand>
        <name>a divalent metal cation</name>
        <dbReference type="ChEBI" id="CHEBI:60240"/>
        <label>1</label>
    </ligand>
</feature>
<dbReference type="InterPro" id="IPR049677">
    <property type="entry name" value="QatD"/>
</dbReference>
<dbReference type="AlphaFoldDB" id="A0A5E4ZB27"/>
<dbReference type="Gene3D" id="3.20.20.140">
    <property type="entry name" value="Metal-dependent hydrolases"/>
    <property type="match status" value="1"/>
</dbReference>